<evidence type="ECO:0000259" key="1">
    <source>
        <dbReference type="Pfam" id="PF13392"/>
    </source>
</evidence>
<protein>
    <recommendedName>
        <fullName evidence="1">HNH nuclease domain-containing protein</fullName>
    </recommendedName>
</protein>
<evidence type="ECO:0000313" key="2">
    <source>
        <dbReference type="EMBL" id="PSR53885.1"/>
    </source>
</evidence>
<comment type="caution">
    <text evidence="2">The sequence shown here is derived from an EMBL/GenBank/DDBJ whole genome shotgun (WGS) entry which is preliminary data.</text>
</comment>
<name>A0A2T2YEE5_9BACT</name>
<organism evidence="2 3">
    <name type="scientific">Adhaeribacter arboris</name>
    <dbReference type="NCBI Taxonomy" id="2072846"/>
    <lineage>
        <taxon>Bacteria</taxon>
        <taxon>Pseudomonadati</taxon>
        <taxon>Bacteroidota</taxon>
        <taxon>Cytophagia</taxon>
        <taxon>Cytophagales</taxon>
        <taxon>Hymenobacteraceae</taxon>
        <taxon>Adhaeribacter</taxon>
    </lineage>
</organism>
<dbReference type="Proteomes" id="UP000240357">
    <property type="component" value="Unassembled WGS sequence"/>
</dbReference>
<dbReference type="InterPro" id="IPR003615">
    <property type="entry name" value="HNH_nuc"/>
</dbReference>
<dbReference type="Pfam" id="PF13392">
    <property type="entry name" value="HNH_3"/>
    <property type="match status" value="1"/>
</dbReference>
<dbReference type="AlphaFoldDB" id="A0A2T2YEE5"/>
<reference evidence="2 3" key="1">
    <citation type="submission" date="2018-03" db="EMBL/GenBank/DDBJ databases">
        <title>Adhaeribacter sp. HMF7605 Genome sequencing and assembly.</title>
        <authorList>
            <person name="Kang H."/>
            <person name="Kang J."/>
            <person name="Cha I."/>
            <person name="Kim H."/>
            <person name="Joh K."/>
        </authorList>
    </citation>
    <scope>NUCLEOTIDE SEQUENCE [LARGE SCALE GENOMIC DNA]</scope>
    <source>
        <strain evidence="2 3">HMF7605</strain>
    </source>
</reference>
<feature type="domain" description="HNH nuclease" evidence="1">
    <location>
        <begin position="132"/>
        <end position="174"/>
    </location>
</feature>
<gene>
    <name evidence="2" type="ORF">AHMF7605_10335</name>
</gene>
<proteinExistence type="predicted"/>
<dbReference type="OrthoDB" id="960020at2"/>
<evidence type="ECO:0000313" key="3">
    <source>
        <dbReference type="Proteomes" id="UP000240357"/>
    </source>
</evidence>
<accession>A0A2T2YEE5</accession>
<dbReference type="RefSeq" id="WP_106928973.1">
    <property type="nucleotide sequence ID" value="NZ_PYFT01000001.1"/>
</dbReference>
<dbReference type="EMBL" id="PYFT01000001">
    <property type="protein sequence ID" value="PSR53885.1"/>
    <property type="molecule type" value="Genomic_DNA"/>
</dbReference>
<keyword evidence="3" id="KW-1185">Reference proteome</keyword>
<sequence length="350" mass="40249">MESNNYKTGKLSPEDEQYLRDNYRVKSYSVIAKKLKRKTGAIANTAWRLGLKRTPEEQRAIFLKYNTGCYKIGHRPTNADQLKGRHLSPQTEFKKGQQAINLKPVGTITIRNDQRGVPYRWIKLSDGTWQPLHIHNYIKAYGPVPEGHIVVFRNKDTMNAAPNNLECITKAVNALRNKGYIPRPPVKPDLAPAPKRKYLSACHKAKVKAAEKEALILKRKQERKKQIKLAMLCLDPAFKEKEEAKQKKAAERAERKAHKAALKLKSQVKSLSNHTAVEDKGLKRLVKSIAKARQVQKQEAPPKISLVEKLKSMTYLERQEYFRQKNQDKVPVWLDEKTCVYRRAPKTQLL</sequence>